<reference evidence="2 3" key="1">
    <citation type="journal article" date="2020" name="Nature">
        <title>Bacterial chemolithoautotrophy via manganese oxidation.</title>
        <authorList>
            <person name="Yu H."/>
            <person name="Leadbetter J.R."/>
        </authorList>
    </citation>
    <scope>NUCLEOTIDE SEQUENCE [LARGE SCALE GENOMIC DNA]</scope>
    <source>
        <strain evidence="2 3">Mn-1</strain>
    </source>
</reference>
<dbReference type="Gene3D" id="3.90.1200.10">
    <property type="match status" value="1"/>
</dbReference>
<protein>
    <recommendedName>
        <fullName evidence="1">Aminoglycoside phosphotransferase domain-containing protein</fullName>
    </recommendedName>
</protein>
<dbReference type="InterPro" id="IPR002575">
    <property type="entry name" value="Aminoglycoside_PTrfase"/>
</dbReference>
<dbReference type="Proteomes" id="UP000534783">
    <property type="component" value="Unassembled WGS sequence"/>
</dbReference>
<accession>A0A7X6DLG2</accession>
<evidence type="ECO:0000313" key="2">
    <source>
        <dbReference type="EMBL" id="NKE69361.1"/>
    </source>
</evidence>
<comment type="caution">
    <text evidence="2">The sequence shown here is derived from an EMBL/GenBank/DDBJ whole genome shotgun (WGS) entry which is preliminary data.</text>
</comment>
<gene>
    <name evidence="2" type="ORF">MNODULE_01155</name>
</gene>
<dbReference type="EMBL" id="VTOW01000001">
    <property type="protein sequence ID" value="NKE69361.1"/>
    <property type="molecule type" value="Genomic_DNA"/>
</dbReference>
<evidence type="ECO:0000259" key="1">
    <source>
        <dbReference type="Pfam" id="PF01636"/>
    </source>
</evidence>
<dbReference type="Pfam" id="PF01636">
    <property type="entry name" value="APH"/>
    <property type="match status" value="1"/>
</dbReference>
<dbReference type="RefSeq" id="WP_168057667.1">
    <property type="nucleotide sequence ID" value="NZ_VTOW01000001.1"/>
</dbReference>
<keyword evidence="3" id="KW-1185">Reference proteome</keyword>
<evidence type="ECO:0000313" key="3">
    <source>
        <dbReference type="Proteomes" id="UP000534783"/>
    </source>
</evidence>
<proteinExistence type="predicted"/>
<dbReference type="InterPro" id="IPR011009">
    <property type="entry name" value="Kinase-like_dom_sf"/>
</dbReference>
<feature type="domain" description="Aminoglycoside phosphotransferase" evidence="1">
    <location>
        <begin position="49"/>
        <end position="231"/>
    </location>
</feature>
<dbReference type="AlphaFoldDB" id="A0A7X6DLG2"/>
<dbReference type="SUPFAM" id="SSF56112">
    <property type="entry name" value="Protein kinase-like (PK-like)"/>
    <property type="match status" value="1"/>
</dbReference>
<organism evidence="2 3">
    <name type="scientific">Candidatus Manganitrophus noduliformans</name>
    <dbReference type="NCBI Taxonomy" id="2606439"/>
    <lineage>
        <taxon>Bacteria</taxon>
        <taxon>Pseudomonadati</taxon>
        <taxon>Nitrospirota</taxon>
        <taxon>Nitrospiria</taxon>
        <taxon>Candidatus Troglogloeales</taxon>
        <taxon>Candidatus Manganitrophaceae</taxon>
        <taxon>Candidatus Manganitrophus</taxon>
    </lineage>
</organism>
<name>A0A7X6DLG2_9BACT</name>
<sequence length="341" mass="40112">MLKEIEKVIVENGPRWEIPFFPPRALYFTKTAGSKKNPTAQPVVFLLFDQNGSTPRWVVKVSRDHQTIPMLTQEYENLLYFYHRLTPTFRSTIPKPLLSREDPGRFLFVETGLKGKGLPSVVKPDEGVAHQKETNKMLESVLAWLLQFQKETQEGTVEVTESWIEEEVRGPIEQYRSLYPVDAPEAHFLNEHLEGWEEWKRTALPITGHHGDFWLGNMLTDGASLSMCDWSFSQKKGSPFDDLFFFLSSLPVGKEEGDPLLSFENLFFKEHWFRRRIQDLMARFFFQWELSPRLFSQLFPLFLIKMSIRESGQYHLHALRNPLWRERLRFLIRNRSGLMEV</sequence>